<evidence type="ECO:0000313" key="1">
    <source>
        <dbReference type="EMBL" id="THV07680.1"/>
    </source>
</evidence>
<accession>A0A4S8MWG1</accession>
<sequence>MVRVAILDDYQQVALKFADWSPISGQVTVDVFTDTLADEDQIVRLLEKLPNLRCTGLSELKYSVLHVTEFPYFDEDGASGASNVTIERSAMGELGYPGGFIVHGAL</sequence>
<dbReference type="AlphaFoldDB" id="A0A4S8MWG1"/>
<reference evidence="1 2" key="1">
    <citation type="journal article" date="2019" name="Nat. Ecol. Evol.">
        <title>Megaphylogeny resolves global patterns of mushroom evolution.</title>
        <authorList>
            <person name="Varga T."/>
            <person name="Krizsan K."/>
            <person name="Foldi C."/>
            <person name="Dima B."/>
            <person name="Sanchez-Garcia M."/>
            <person name="Sanchez-Ramirez S."/>
            <person name="Szollosi G.J."/>
            <person name="Szarkandi J.G."/>
            <person name="Papp V."/>
            <person name="Albert L."/>
            <person name="Andreopoulos W."/>
            <person name="Angelini C."/>
            <person name="Antonin V."/>
            <person name="Barry K.W."/>
            <person name="Bougher N.L."/>
            <person name="Buchanan P."/>
            <person name="Buyck B."/>
            <person name="Bense V."/>
            <person name="Catcheside P."/>
            <person name="Chovatia M."/>
            <person name="Cooper J."/>
            <person name="Damon W."/>
            <person name="Desjardin D."/>
            <person name="Finy P."/>
            <person name="Geml J."/>
            <person name="Haridas S."/>
            <person name="Hughes K."/>
            <person name="Justo A."/>
            <person name="Karasinski D."/>
            <person name="Kautmanova I."/>
            <person name="Kiss B."/>
            <person name="Kocsube S."/>
            <person name="Kotiranta H."/>
            <person name="LaButti K.M."/>
            <person name="Lechner B.E."/>
            <person name="Liimatainen K."/>
            <person name="Lipzen A."/>
            <person name="Lukacs Z."/>
            <person name="Mihaltcheva S."/>
            <person name="Morgado L.N."/>
            <person name="Niskanen T."/>
            <person name="Noordeloos M.E."/>
            <person name="Ohm R.A."/>
            <person name="Ortiz-Santana B."/>
            <person name="Ovrebo C."/>
            <person name="Racz N."/>
            <person name="Riley R."/>
            <person name="Savchenko A."/>
            <person name="Shiryaev A."/>
            <person name="Soop K."/>
            <person name="Spirin V."/>
            <person name="Szebenyi C."/>
            <person name="Tomsovsky M."/>
            <person name="Tulloss R.E."/>
            <person name="Uehling J."/>
            <person name="Grigoriev I.V."/>
            <person name="Vagvolgyi C."/>
            <person name="Papp T."/>
            <person name="Martin F.M."/>
            <person name="Miettinen O."/>
            <person name="Hibbett D.S."/>
            <person name="Nagy L.G."/>
        </authorList>
    </citation>
    <scope>NUCLEOTIDE SEQUENCE [LARGE SCALE GENOMIC DNA]</scope>
    <source>
        <strain evidence="1 2">CBS 962.96</strain>
    </source>
</reference>
<dbReference type="Gene3D" id="3.40.50.720">
    <property type="entry name" value="NAD(P)-binding Rossmann-like Domain"/>
    <property type="match status" value="1"/>
</dbReference>
<dbReference type="Proteomes" id="UP000297245">
    <property type="component" value="Unassembled WGS sequence"/>
</dbReference>
<dbReference type="OrthoDB" id="298012at2759"/>
<keyword evidence="2" id="KW-1185">Reference proteome</keyword>
<organism evidence="1 2">
    <name type="scientific">Dendrothele bispora (strain CBS 962.96)</name>
    <dbReference type="NCBI Taxonomy" id="1314807"/>
    <lineage>
        <taxon>Eukaryota</taxon>
        <taxon>Fungi</taxon>
        <taxon>Dikarya</taxon>
        <taxon>Basidiomycota</taxon>
        <taxon>Agaricomycotina</taxon>
        <taxon>Agaricomycetes</taxon>
        <taxon>Agaricomycetidae</taxon>
        <taxon>Agaricales</taxon>
        <taxon>Agaricales incertae sedis</taxon>
        <taxon>Dendrothele</taxon>
    </lineage>
</organism>
<name>A0A4S8MWG1_DENBC</name>
<protein>
    <submittedName>
        <fullName evidence="1">Uncharacterized protein</fullName>
    </submittedName>
</protein>
<proteinExistence type="predicted"/>
<evidence type="ECO:0000313" key="2">
    <source>
        <dbReference type="Proteomes" id="UP000297245"/>
    </source>
</evidence>
<dbReference type="EMBL" id="ML179037">
    <property type="protein sequence ID" value="THV07680.1"/>
    <property type="molecule type" value="Genomic_DNA"/>
</dbReference>
<gene>
    <name evidence="1" type="ORF">K435DRAFT_848092</name>
</gene>